<dbReference type="FunFam" id="3.10.20.740:FF:000001">
    <property type="entry name" value="NADH-quinone oxidoreductase subunit G"/>
    <property type="match status" value="1"/>
</dbReference>
<keyword evidence="4" id="KW-0479">Metal-binding</keyword>
<dbReference type="PROSITE" id="PS51839">
    <property type="entry name" value="4FE4S_HC3"/>
    <property type="match status" value="1"/>
</dbReference>
<dbReference type="Pfam" id="PF09326">
    <property type="entry name" value="NADH_dhqG_C"/>
    <property type="match status" value="1"/>
</dbReference>
<dbReference type="PROSITE" id="PS00642">
    <property type="entry name" value="COMPLEX1_75K_2"/>
    <property type="match status" value="1"/>
</dbReference>
<comment type="caution">
    <text evidence="14">The sequence shown here is derived from an EMBL/GenBank/DDBJ whole genome shotgun (WGS) entry which is preliminary data.</text>
</comment>
<dbReference type="PANTHER" id="PTHR43105">
    <property type="entry name" value="RESPIRATORY NITRATE REDUCTASE"/>
    <property type="match status" value="1"/>
</dbReference>
<dbReference type="InterPro" id="IPR019574">
    <property type="entry name" value="NADH_UbQ_OxRdtase_Gsu_4Fe4S-bd"/>
</dbReference>
<dbReference type="FunFam" id="3.40.50.740:FF:000012">
    <property type="entry name" value="NADH dehydrogenase [ubiquinone] iron-sulfur protein 1 mitochondrial"/>
    <property type="match status" value="1"/>
</dbReference>
<evidence type="ECO:0000259" key="13">
    <source>
        <dbReference type="PROSITE" id="PS51839"/>
    </source>
</evidence>
<dbReference type="PROSITE" id="PS00643">
    <property type="entry name" value="COMPLEX1_75K_3"/>
    <property type="match status" value="1"/>
</dbReference>
<keyword evidence="6" id="KW-0408">Iron</keyword>
<dbReference type="Pfam" id="PF00384">
    <property type="entry name" value="Molybdopterin"/>
    <property type="match status" value="1"/>
</dbReference>
<dbReference type="InterPro" id="IPR054351">
    <property type="entry name" value="NADH_UbQ_OxRdtase_ferredoxin"/>
</dbReference>
<dbReference type="InterPro" id="IPR015405">
    <property type="entry name" value="NDUFS1-like_C"/>
</dbReference>
<evidence type="ECO:0000256" key="6">
    <source>
        <dbReference type="ARBA" id="ARBA00023004"/>
    </source>
</evidence>
<feature type="domain" description="2Fe-2S ferredoxin-type" evidence="11">
    <location>
        <begin position="23"/>
        <end position="101"/>
    </location>
</feature>
<keyword evidence="8" id="KW-0520">NAD</keyword>
<comment type="cofactor">
    <cofactor evidence="9">
        <name>[2Fe-2S] cluster</name>
        <dbReference type="ChEBI" id="CHEBI:190135"/>
    </cofactor>
</comment>
<dbReference type="SUPFAM" id="SSF53706">
    <property type="entry name" value="Formate dehydrogenase/DMSO reductase, domains 1-3"/>
    <property type="match status" value="1"/>
</dbReference>
<dbReference type="GO" id="GO:0046872">
    <property type="term" value="F:metal ion binding"/>
    <property type="evidence" value="ECO:0007669"/>
    <property type="project" value="UniProtKB-KW"/>
</dbReference>
<evidence type="ECO:0000259" key="11">
    <source>
        <dbReference type="PROSITE" id="PS51085"/>
    </source>
</evidence>
<feature type="domain" description="4Fe-4S Mo/W bis-MGD-type" evidence="12">
    <location>
        <begin position="240"/>
        <end position="296"/>
    </location>
</feature>
<dbReference type="Pfam" id="PF10588">
    <property type="entry name" value="NADH-G_4Fe-4S_3"/>
    <property type="match status" value="1"/>
</dbReference>
<evidence type="ECO:0000313" key="14">
    <source>
        <dbReference type="EMBL" id="KAJ3222832.1"/>
    </source>
</evidence>
<evidence type="ECO:0000256" key="1">
    <source>
        <dbReference type="ARBA" id="ARBA00001966"/>
    </source>
</evidence>
<evidence type="ECO:0000256" key="8">
    <source>
        <dbReference type="ARBA" id="ARBA00023027"/>
    </source>
</evidence>
<feature type="domain" description="4Fe-4S His(Cys)3-ligated-type" evidence="13">
    <location>
        <begin position="101"/>
        <end position="140"/>
    </location>
</feature>
<protein>
    <recommendedName>
        <fullName evidence="16">NADH dehydrogenase subunit 11</fullName>
    </recommendedName>
</protein>
<dbReference type="Gene3D" id="3.30.70.20">
    <property type="match status" value="1"/>
</dbReference>
<evidence type="ECO:0000256" key="10">
    <source>
        <dbReference type="RuleBase" id="RU004523"/>
    </source>
</evidence>
<dbReference type="CDD" id="cd02773">
    <property type="entry name" value="MopB_Res-Cmplx1_Nad11"/>
    <property type="match status" value="1"/>
</dbReference>
<sequence>MLRRLAFSAINKRLFSNTSIRKAEIEIFINDKPIKVEQGVALIQACEKAGIEIPRFCYHERLSVAGNCRMCLVEIVKSPKPAASCAMPAMPGMRILTDSPLVRKAREGVMEFMLSNHPLDCPICDQGGECDLQDQSIRFGSDRSRFSEFVGKRATEDKEFGPLVKTNMTRCIHCTRCVRFANEVGGAEELGTSGRGNDLQIGTYITKPIDSEMSGNVIDLCPVGALTSKPYSFTNRPWELKSTESIDALDAVGSNIKIDSRGLEVMRILPRLNDDINEEWISDKTRFAYDGLKTQRLEVPLIRKGEEFVPVTWPEALKHIKKSVQGIKGEEMTAFAGQLADAESLTALKDFFNLLGSENLRLDGRHMDQAIPSFTDFRSNYVMNSTINGIEEADVLLMIGTNPRQEAALVNSRIRKAFLRNNLQIGVLGNTTYAGDKTLNYFFEDLGKGVEDLKNLEKSSFVTEKLKKAKKPLILVGQSLLERSDSVAILQMISKLSLGLKSTLVTESWNGFNFLHRAASWTAALDIGFAPAKNLPTTPKFIYLLNADDIQTSDIPSSSFVVYQGHHGDAGAHYADVILPGSAYTEKDATYVNTEGRTQVTRAAVSPPGVARDDWKIIRALSEVFNVKLPYDDLQSIRKRMGELSPTLVQYDNVEKNTFTTLGLQQLSENNGVIDTNARLIDSSVKDYYLTDPISRSSSTMAKCSQVFFHKKESLKESIIAV</sequence>
<dbReference type="Gene3D" id="3.40.50.740">
    <property type="match status" value="2"/>
</dbReference>
<keyword evidence="3" id="KW-0004">4Fe-4S</keyword>
<dbReference type="GO" id="GO:0042773">
    <property type="term" value="P:ATP synthesis coupled electron transport"/>
    <property type="evidence" value="ECO:0007669"/>
    <property type="project" value="InterPro"/>
</dbReference>
<dbReference type="NCBIfam" id="TIGR01973">
    <property type="entry name" value="NuoG"/>
    <property type="match status" value="1"/>
</dbReference>
<dbReference type="GO" id="GO:0016020">
    <property type="term" value="C:membrane"/>
    <property type="evidence" value="ECO:0007669"/>
    <property type="project" value="InterPro"/>
</dbReference>
<proteinExistence type="inferred from homology"/>
<dbReference type="GO" id="GO:0008137">
    <property type="term" value="F:NADH dehydrogenase (ubiquinone) activity"/>
    <property type="evidence" value="ECO:0007669"/>
    <property type="project" value="InterPro"/>
</dbReference>
<keyword evidence="5" id="KW-1278">Translocase</keyword>
<dbReference type="InterPro" id="IPR006963">
    <property type="entry name" value="Mopterin_OxRdtase_4Fe-4S_dom"/>
</dbReference>
<keyword evidence="15" id="KW-1185">Reference proteome</keyword>
<evidence type="ECO:0000256" key="3">
    <source>
        <dbReference type="ARBA" id="ARBA00022485"/>
    </source>
</evidence>
<dbReference type="EMBL" id="JADGJW010000157">
    <property type="protein sequence ID" value="KAJ3222832.1"/>
    <property type="molecule type" value="Genomic_DNA"/>
</dbReference>
<dbReference type="CDD" id="cd00207">
    <property type="entry name" value="fer2"/>
    <property type="match status" value="1"/>
</dbReference>
<dbReference type="InterPro" id="IPR036010">
    <property type="entry name" value="2Fe-2S_ferredoxin-like_sf"/>
</dbReference>
<accession>A0AAD5U358</accession>
<evidence type="ECO:0000259" key="12">
    <source>
        <dbReference type="PROSITE" id="PS51669"/>
    </source>
</evidence>
<dbReference type="InterPro" id="IPR001041">
    <property type="entry name" value="2Fe-2S_ferredoxin-type"/>
</dbReference>
<dbReference type="SMART" id="SM00929">
    <property type="entry name" value="NADH-G_4Fe-4S_3"/>
    <property type="match status" value="1"/>
</dbReference>
<evidence type="ECO:0000256" key="4">
    <source>
        <dbReference type="ARBA" id="ARBA00022723"/>
    </source>
</evidence>
<reference evidence="14" key="1">
    <citation type="submission" date="2020-05" db="EMBL/GenBank/DDBJ databases">
        <title>Phylogenomic resolution of chytrid fungi.</title>
        <authorList>
            <person name="Stajich J.E."/>
            <person name="Amses K."/>
            <person name="Simmons R."/>
            <person name="Seto K."/>
            <person name="Myers J."/>
            <person name="Bonds A."/>
            <person name="Quandt C.A."/>
            <person name="Barry K."/>
            <person name="Liu P."/>
            <person name="Grigoriev I."/>
            <person name="Longcore J.E."/>
            <person name="James T.Y."/>
        </authorList>
    </citation>
    <scope>NUCLEOTIDE SEQUENCE</scope>
    <source>
        <strain evidence="14">JEL0476</strain>
    </source>
</reference>
<dbReference type="PROSITE" id="PS51669">
    <property type="entry name" value="4FE4S_MOW_BIS_MGD"/>
    <property type="match status" value="1"/>
</dbReference>
<dbReference type="InterPro" id="IPR010228">
    <property type="entry name" value="NADH_UbQ_OxRdtase_Gsu"/>
</dbReference>
<comment type="similarity">
    <text evidence="2 10">Belongs to the complex I 75 kDa subunit family.</text>
</comment>
<dbReference type="Pfam" id="PF22117">
    <property type="entry name" value="Fer4_Nqo3"/>
    <property type="match status" value="1"/>
</dbReference>
<dbReference type="GO" id="GO:0051539">
    <property type="term" value="F:4 iron, 4 sulfur cluster binding"/>
    <property type="evidence" value="ECO:0007669"/>
    <property type="project" value="UniProtKB-KW"/>
</dbReference>
<dbReference type="GO" id="GO:0016651">
    <property type="term" value="F:oxidoreductase activity, acting on NAD(P)H"/>
    <property type="evidence" value="ECO:0007669"/>
    <property type="project" value="InterPro"/>
</dbReference>
<evidence type="ECO:0000313" key="15">
    <source>
        <dbReference type="Proteomes" id="UP001211065"/>
    </source>
</evidence>
<dbReference type="InterPro" id="IPR050123">
    <property type="entry name" value="Prok_molybdopt-oxidoreductase"/>
</dbReference>
<dbReference type="FunFam" id="3.30.70.20:FF:000002">
    <property type="entry name" value="NADH-ubiquinone oxidoreductase 75 kDa subunit"/>
    <property type="match status" value="1"/>
</dbReference>
<dbReference type="PANTHER" id="PTHR43105:SF13">
    <property type="entry name" value="NADH-UBIQUINONE OXIDOREDUCTASE 75 KDA SUBUNIT, MITOCHONDRIAL"/>
    <property type="match status" value="1"/>
</dbReference>
<evidence type="ECO:0000256" key="9">
    <source>
        <dbReference type="ARBA" id="ARBA00034078"/>
    </source>
</evidence>
<dbReference type="AlphaFoldDB" id="A0AAD5U358"/>
<evidence type="ECO:0000256" key="5">
    <source>
        <dbReference type="ARBA" id="ARBA00022967"/>
    </source>
</evidence>
<name>A0AAD5U358_9FUNG</name>
<organism evidence="14 15">
    <name type="scientific">Clydaea vesicula</name>
    <dbReference type="NCBI Taxonomy" id="447962"/>
    <lineage>
        <taxon>Eukaryota</taxon>
        <taxon>Fungi</taxon>
        <taxon>Fungi incertae sedis</taxon>
        <taxon>Chytridiomycota</taxon>
        <taxon>Chytridiomycota incertae sedis</taxon>
        <taxon>Chytridiomycetes</taxon>
        <taxon>Lobulomycetales</taxon>
        <taxon>Lobulomycetaceae</taxon>
        <taxon>Clydaea</taxon>
    </lineage>
</organism>
<dbReference type="Pfam" id="PF22151">
    <property type="entry name" value="Fer4_NDSU1"/>
    <property type="match status" value="1"/>
</dbReference>
<evidence type="ECO:0008006" key="16">
    <source>
        <dbReference type="Google" id="ProtNLM"/>
    </source>
</evidence>
<dbReference type="InterPro" id="IPR006656">
    <property type="entry name" value="Mopterin_OxRdtase"/>
</dbReference>
<dbReference type="Proteomes" id="UP001211065">
    <property type="component" value="Unassembled WGS sequence"/>
</dbReference>
<gene>
    <name evidence="14" type="ORF">HK099_001849</name>
</gene>
<dbReference type="Gene3D" id="3.10.20.740">
    <property type="match status" value="1"/>
</dbReference>
<keyword evidence="7" id="KW-0411">Iron-sulfur</keyword>
<dbReference type="Gene3D" id="3.40.228.10">
    <property type="entry name" value="Dimethylsulfoxide Reductase, domain 2"/>
    <property type="match status" value="1"/>
</dbReference>
<evidence type="ECO:0000256" key="2">
    <source>
        <dbReference type="ARBA" id="ARBA00005404"/>
    </source>
</evidence>
<dbReference type="PROSITE" id="PS51085">
    <property type="entry name" value="2FE2S_FER_2"/>
    <property type="match status" value="1"/>
</dbReference>
<dbReference type="SUPFAM" id="SSF54862">
    <property type="entry name" value="4Fe-4S ferredoxins"/>
    <property type="match status" value="1"/>
</dbReference>
<comment type="cofactor">
    <cofactor evidence="1">
        <name>[4Fe-4S] cluster</name>
        <dbReference type="ChEBI" id="CHEBI:49883"/>
    </cofactor>
</comment>
<dbReference type="SUPFAM" id="SSF54292">
    <property type="entry name" value="2Fe-2S ferredoxin-like"/>
    <property type="match status" value="1"/>
</dbReference>
<dbReference type="Pfam" id="PF13510">
    <property type="entry name" value="Fer2_4"/>
    <property type="match status" value="1"/>
</dbReference>
<dbReference type="InterPro" id="IPR000283">
    <property type="entry name" value="NADH_UbQ_OxRdtase_75kDa_su_CS"/>
</dbReference>
<dbReference type="PROSITE" id="PS00641">
    <property type="entry name" value="COMPLEX1_75K_1"/>
    <property type="match status" value="1"/>
</dbReference>
<evidence type="ECO:0000256" key="7">
    <source>
        <dbReference type="ARBA" id="ARBA00023014"/>
    </source>
</evidence>